<proteinExistence type="predicted"/>
<protein>
    <submittedName>
        <fullName evidence="1">Putative secreted protein</fullName>
    </submittedName>
</protein>
<reference evidence="1" key="1">
    <citation type="journal article" date="2018" name="PLoS Negl. Trop. Dis.">
        <title>An insight into the salivary gland and fat body transcriptome of Panstrongylus lignarius (Hemiptera: Heteroptera), the main vector of Chagas disease in Peru.</title>
        <authorList>
            <person name="Nevoa J.C."/>
            <person name="Mendes M.T."/>
            <person name="da Silva M.V."/>
            <person name="Soares S.C."/>
            <person name="Oliveira C.J.F."/>
            <person name="Ribeiro J.M.C."/>
        </authorList>
    </citation>
    <scope>NUCLEOTIDE SEQUENCE</scope>
</reference>
<organism evidence="1">
    <name type="scientific">Panstrongylus lignarius</name>
    <dbReference type="NCBI Taxonomy" id="156445"/>
    <lineage>
        <taxon>Eukaryota</taxon>
        <taxon>Metazoa</taxon>
        <taxon>Ecdysozoa</taxon>
        <taxon>Arthropoda</taxon>
        <taxon>Hexapoda</taxon>
        <taxon>Insecta</taxon>
        <taxon>Pterygota</taxon>
        <taxon>Neoptera</taxon>
        <taxon>Paraneoptera</taxon>
        <taxon>Hemiptera</taxon>
        <taxon>Heteroptera</taxon>
        <taxon>Panheteroptera</taxon>
        <taxon>Cimicomorpha</taxon>
        <taxon>Reduviidae</taxon>
        <taxon>Triatominae</taxon>
        <taxon>Panstrongylus</taxon>
    </lineage>
</organism>
<accession>A0A224XUJ3</accession>
<name>A0A224XUJ3_9HEMI</name>
<evidence type="ECO:0000313" key="1">
    <source>
        <dbReference type="EMBL" id="JAW16216.1"/>
    </source>
</evidence>
<dbReference type="EMBL" id="GFTR01000210">
    <property type="protein sequence ID" value="JAW16216.1"/>
    <property type="molecule type" value="Transcribed_RNA"/>
</dbReference>
<sequence>MWNLFKKLMQFMNLPTLTICILLRLCYLAVLDWMNCSQNVVEEMITQMGNQLHQKMILLHPLQHIHQDY</sequence>
<dbReference type="AlphaFoldDB" id="A0A224XUJ3"/>